<reference evidence="4 5" key="1">
    <citation type="submission" date="2018-08" db="EMBL/GenBank/DDBJ databases">
        <title>Genomic Encyclopedia of Type Strains, Phase IV (KMG-IV): sequencing the most valuable type-strain genomes for metagenomic binning, comparative biology and taxonomic classification.</title>
        <authorList>
            <person name="Goeker M."/>
        </authorList>
    </citation>
    <scope>NUCLEOTIDE SEQUENCE [LARGE SCALE GENOMIC DNA]</scope>
    <source>
        <strain evidence="4 5">DSM 25527</strain>
    </source>
</reference>
<keyword evidence="5" id="KW-1185">Reference proteome</keyword>
<dbReference type="AlphaFoldDB" id="A0A397PBP0"/>
<dbReference type="GO" id="GO:0000160">
    <property type="term" value="P:phosphorelay signal transduction system"/>
    <property type="evidence" value="ECO:0007669"/>
    <property type="project" value="InterPro"/>
</dbReference>
<gene>
    <name evidence="4" type="ORF">DFR49_0909</name>
</gene>
<dbReference type="OrthoDB" id="9797885at2"/>
<evidence type="ECO:0000256" key="1">
    <source>
        <dbReference type="ARBA" id="ARBA00022553"/>
    </source>
</evidence>
<dbReference type="EMBL" id="QXDC01000002">
    <property type="protein sequence ID" value="RIA46368.1"/>
    <property type="molecule type" value="Genomic_DNA"/>
</dbReference>
<accession>A0A397PBP0</accession>
<name>A0A397PBP0_9SPHN</name>
<organism evidence="4 5">
    <name type="scientific">Hephaestia caeni</name>
    <dbReference type="NCBI Taxonomy" id="645617"/>
    <lineage>
        <taxon>Bacteria</taxon>
        <taxon>Pseudomonadati</taxon>
        <taxon>Pseudomonadota</taxon>
        <taxon>Alphaproteobacteria</taxon>
        <taxon>Sphingomonadales</taxon>
        <taxon>Sphingomonadaceae</taxon>
        <taxon>Hephaestia</taxon>
    </lineage>
</organism>
<dbReference type="RefSeq" id="WP_119034593.1">
    <property type="nucleotide sequence ID" value="NZ_QXDC01000002.1"/>
</dbReference>
<dbReference type="PROSITE" id="PS50110">
    <property type="entry name" value="RESPONSE_REGULATORY"/>
    <property type="match status" value="1"/>
</dbReference>
<comment type="caution">
    <text evidence="4">The sequence shown here is derived from an EMBL/GenBank/DDBJ whole genome shotgun (WGS) entry which is preliminary data.</text>
</comment>
<proteinExistence type="predicted"/>
<feature type="domain" description="Response regulatory" evidence="3">
    <location>
        <begin position="14"/>
        <end position="127"/>
    </location>
</feature>
<sequence length="130" mass="14287">MPQLPNSAEPERPRVLLVEDDSAVRRSIQLILQARGYDVRAFSSGALALADPSATEAACLVTDYRMVGMSGLDLLRGLRAAGWWRPAILITAHRNDTIEDLAGTLFDEILEKPLLDRRLCACVDRATGRV</sequence>
<dbReference type="PANTHER" id="PTHR44591">
    <property type="entry name" value="STRESS RESPONSE REGULATOR PROTEIN 1"/>
    <property type="match status" value="1"/>
</dbReference>
<dbReference type="Pfam" id="PF00072">
    <property type="entry name" value="Response_reg"/>
    <property type="match status" value="1"/>
</dbReference>
<dbReference type="Proteomes" id="UP000266568">
    <property type="component" value="Unassembled WGS sequence"/>
</dbReference>
<evidence type="ECO:0000256" key="2">
    <source>
        <dbReference type="PROSITE-ProRule" id="PRU00169"/>
    </source>
</evidence>
<evidence type="ECO:0000313" key="5">
    <source>
        <dbReference type="Proteomes" id="UP000266568"/>
    </source>
</evidence>
<evidence type="ECO:0000313" key="4">
    <source>
        <dbReference type="EMBL" id="RIA46368.1"/>
    </source>
</evidence>
<dbReference type="SUPFAM" id="SSF52172">
    <property type="entry name" value="CheY-like"/>
    <property type="match status" value="1"/>
</dbReference>
<evidence type="ECO:0000259" key="3">
    <source>
        <dbReference type="PROSITE" id="PS50110"/>
    </source>
</evidence>
<dbReference type="PANTHER" id="PTHR44591:SF25">
    <property type="entry name" value="CHEMOTAXIS TWO-COMPONENT RESPONSE REGULATOR"/>
    <property type="match status" value="1"/>
</dbReference>
<feature type="modified residue" description="4-aspartylphosphate" evidence="2">
    <location>
        <position position="63"/>
    </location>
</feature>
<protein>
    <submittedName>
        <fullName evidence="4">Response regulator receiver domain-containing protein</fullName>
    </submittedName>
</protein>
<dbReference type="InterPro" id="IPR001789">
    <property type="entry name" value="Sig_transdc_resp-reg_receiver"/>
</dbReference>
<dbReference type="Gene3D" id="3.40.50.2300">
    <property type="match status" value="1"/>
</dbReference>
<dbReference type="InterPro" id="IPR011006">
    <property type="entry name" value="CheY-like_superfamily"/>
</dbReference>
<dbReference type="SMART" id="SM00448">
    <property type="entry name" value="REC"/>
    <property type="match status" value="1"/>
</dbReference>
<dbReference type="InterPro" id="IPR050595">
    <property type="entry name" value="Bact_response_regulator"/>
</dbReference>
<keyword evidence="1 2" id="KW-0597">Phosphoprotein</keyword>